<dbReference type="EMBL" id="JAFCMP010000390">
    <property type="protein sequence ID" value="KAG5180513.1"/>
    <property type="molecule type" value="Genomic_DNA"/>
</dbReference>
<dbReference type="InterPro" id="IPR004217">
    <property type="entry name" value="Tim10-like"/>
</dbReference>
<dbReference type="Proteomes" id="UP000664859">
    <property type="component" value="Unassembled WGS sequence"/>
</dbReference>
<keyword evidence="12" id="KW-1185">Reference proteome</keyword>
<dbReference type="SUPFAM" id="SSF144122">
    <property type="entry name" value="Tim10-like"/>
    <property type="match status" value="1"/>
</dbReference>
<evidence type="ECO:0000256" key="2">
    <source>
        <dbReference type="ARBA" id="ARBA00022448"/>
    </source>
</evidence>
<keyword evidence="4" id="KW-0862">Zinc</keyword>
<dbReference type="PANTHER" id="PTHR11038">
    <property type="entry name" value="MITOCHONDRIAL IMPORT INNER MEMBRANE TRANSLOCASE SUBUNIT TIM10"/>
    <property type="match status" value="1"/>
</dbReference>
<keyword evidence="9" id="KW-0472">Membrane</keyword>
<evidence type="ECO:0000313" key="12">
    <source>
        <dbReference type="Proteomes" id="UP000664859"/>
    </source>
</evidence>
<evidence type="ECO:0000256" key="8">
    <source>
        <dbReference type="ARBA" id="ARBA00023157"/>
    </source>
</evidence>
<comment type="subunit">
    <text evidence="9">Heterohexamer.</text>
</comment>
<keyword evidence="8 9" id="KW-1015">Disulfide bond</keyword>
<accession>A0A835Z1H3</accession>
<feature type="domain" description="Tim10-like" evidence="10">
    <location>
        <begin position="18"/>
        <end position="77"/>
    </location>
</feature>
<proteinExistence type="inferred from homology"/>
<keyword evidence="7 9" id="KW-0496">Mitochondrion</keyword>
<evidence type="ECO:0000256" key="4">
    <source>
        <dbReference type="ARBA" id="ARBA00022833"/>
    </source>
</evidence>
<keyword evidence="6 9" id="KW-0811">Translocation</keyword>
<comment type="function">
    <text evidence="9">Mitochondrial intermembrane chaperone that participates in the import and insertion of some multi-pass transmembrane proteins into the mitochondrial inner membrane. Also required for the transfer of beta-barrel precursors from the TOM complex to the sorting and assembly machinery (SAM complex) of the outer membrane. Acts as a chaperone-like protein that protects the hydrophobic precursors from aggregation and guide them through the mitochondrial intermembrane space.</text>
</comment>
<sequence length="93" mass="10338">MSWFSKEPEQQQGPDKVEMAKTEVEMMTDLYNKMVDSCFSKCIANMKEGDLSVGEMSCVDRCVHKYLSAQEVVGSKTKEMEASMMPNGPQGGS</sequence>
<protein>
    <recommendedName>
        <fullName evidence="9">Mitochondrial import inner membrane translocase subunit</fullName>
    </recommendedName>
</protein>
<keyword evidence="2 9" id="KW-0813">Transport</keyword>
<keyword evidence="3" id="KW-0479">Metal-binding</keyword>
<dbReference type="InterPro" id="IPR035427">
    <property type="entry name" value="Tim10-like_dom_sf"/>
</dbReference>
<evidence type="ECO:0000256" key="5">
    <source>
        <dbReference type="ARBA" id="ARBA00022927"/>
    </source>
</evidence>
<dbReference type="OrthoDB" id="274922at2759"/>
<dbReference type="PANTHER" id="PTHR11038:SF16">
    <property type="entry name" value="MITOCHONDRIAL IMPORT INNER MEMBRANE TRANSLOCASE SUBUNIT TIM10"/>
    <property type="match status" value="1"/>
</dbReference>
<evidence type="ECO:0000256" key="1">
    <source>
        <dbReference type="ARBA" id="ARBA00006720"/>
    </source>
</evidence>
<keyword evidence="9" id="KW-0999">Mitochondrion inner membrane</keyword>
<keyword evidence="5 9" id="KW-0653">Protein transport</keyword>
<dbReference type="GO" id="GO:0005743">
    <property type="term" value="C:mitochondrial inner membrane"/>
    <property type="evidence" value="ECO:0007669"/>
    <property type="project" value="UniProtKB-SubCell"/>
</dbReference>
<reference evidence="11" key="1">
    <citation type="submission" date="2021-02" db="EMBL/GenBank/DDBJ databases">
        <title>First Annotated Genome of the Yellow-green Alga Tribonema minus.</title>
        <authorList>
            <person name="Mahan K.M."/>
        </authorList>
    </citation>
    <scope>NUCLEOTIDE SEQUENCE</scope>
    <source>
        <strain evidence="11">UTEX B ZZ1240</strain>
    </source>
</reference>
<evidence type="ECO:0000256" key="9">
    <source>
        <dbReference type="RuleBase" id="RU367043"/>
    </source>
</evidence>
<comment type="domain">
    <text evidence="9">The twin CX3C motif contains 4 conserved Cys residues that form 2 disulfide bonds in the mitochondrial intermembrane space.</text>
</comment>
<dbReference type="GO" id="GO:0046872">
    <property type="term" value="F:metal ion binding"/>
    <property type="evidence" value="ECO:0007669"/>
    <property type="project" value="UniProtKB-KW"/>
</dbReference>
<evidence type="ECO:0000256" key="6">
    <source>
        <dbReference type="ARBA" id="ARBA00023010"/>
    </source>
</evidence>
<dbReference type="Pfam" id="PF02953">
    <property type="entry name" value="zf-Tim10_DDP"/>
    <property type="match status" value="1"/>
</dbReference>
<gene>
    <name evidence="11" type="ORF">JKP88DRAFT_223267</name>
</gene>
<dbReference type="AlphaFoldDB" id="A0A835Z1H3"/>
<comment type="caution">
    <text evidence="11">The sequence shown here is derived from an EMBL/GenBank/DDBJ whole genome shotgun (WGS) entry which is preliminary data.</text>
</comment>
<dbReference type="Gene3D" id="1.10.287.810">
    <property type="entry name" value="Mitochondrial import inner membrane translocase subunit tim13 like domains"/>
    <property type="match status" value="1"/>
</dbReference>
<dbReference type="GO" id="GO:0015031">
    <property type="term" value="P:protein transport"/>
    <property type="evidence" value="ECO:0007669"/>
    <property type="project" value="UniProtKB-KW"/>
</dbReference>
<name>A0A835Z1H3_9STRA</name>
<evidence type="ECO:0000256" key="3">
    <source>
        <dbReference type="ARBA" id="ARBA00022723"/>
    </source>
</evidence>
<dbReference type="GO" id="GO:0045039">
    <property type="term" value="P:protein insertion into mitochondrial inner membrane"/>
    <property type="evidence" value="ECO:0007669"/>
    <property type="project" value="TreeGrafter"/>
</dbReference>
<evidence type="ECO:0000313" key="11">
    <source>
        <dbReference type="EMBL" id="KAG5180513.1"/>
    </source>
</evidence>
<evidence type="ECO:0000259" key="10">
    <source>
        <dbReference type="Pfam" id="PF02953"/>
    </source>
</evidence>
<organism evidence="11 12">
    <name type="scientific">Tribonema minus</name>
    <dbReference type="NCBI Taxonomy" id="303371"/>
    <lineage>
        <taxon>Eukaryota</taxon>
        <taxon>Sar</taxon>
        <taxon>Stramenopiles</taxon>
        <taxon>Ochrophyta</taxon>
        <taxon>PX clade</taxon>
        <taxon>Xanthophyceae</taxon>
        <taxon>Tribonematales</taxon>
        <taxon>Tribonemataceae</taxon>
        <taxon>Tribonema</taxon>
    </lineage>
</organism>
<evidence type="ECO:0000256" key="7">
    <source>
        <dbReference type="ARBA" id="ARBA00023128"/>
    </source>
</evidence>
<keyword evidence="9" id="KW-0143">Chaperone</keyword>
<comment type="similarity">
    <text evidence="1 9">Belongs to the small Tim family.</text>
</comment>
<comment type="subcellular location">
    <subcellularLocation>
        <location evidence="9">Mitochondrion inner membrane</location>
        <topology evidence="9">Peripheral membrane protein</topology>
        <orientation evidence="9">Intermembrane side</orientation>
    </subcellularLocation>
</comment>